<accession>A0A4R2K3H5</accession>
<evidence type="ECO:0008006" key="3">
    <source>
        <dbReference type="Google" id="ProtNLM"/>
    </source>
</evidence>
<dbReference type="PANTHER" id="PTHR42924:SF3">
    <property type="entry name" value="POLYMERASE_HISTIDINOL PHOSPHATASE N-TERMINAL DOMAIN-CONTAINING PROTEIN"/>
    <property type="match status" value="1"/>
</dbReference>
<dbReference type="CDD" id="cd07432">
    <property type="entry name" value="PHP_HisPPase"/>
    <property type="match status" value="1"/>
</dbReference>
<dbReference type="PANTHER" id="PTHR42924">
    <property type="entry name" value="EXONUCLEASE"/>
    <property type="match status" value="1"/>
</dbReference>
<dbReference type="GO" id="GO:0035312">
    <property type="term" value="F:5'-3' DNA exonuclease activity"/>
    <property type="evidence" value="ECO:0007669"/>
    <property type="project" value="TreeGrafter"/>
</dbReference>
<dbReference type="GO" id="GO:0004534">
    <property type="term" value="F:5'-3' RNA exonuclease activity"/>
    <property type="evidence" value="ECO:0007669"/>
    <property type="project" value="TreeGrafter"/>
</dbReference>
<protein>
    <recommendedName>
        <fullName evidence="3">Polymerase/histidinol phosphatase N-terminal domain-containing protein</fullName>
    </recommendedName>
</protein>
<name>A0A4R2K3H5_9PSEU</name>
<sequence>MVTSERITGWIEPGADDWVYVPIDVPPGAREIEVAYTYDRPAVPPGVRGNSLDIGIFGPDDEFRGWSGGARDRFAINASEATPGYLPGPVWPGRWQVVLGPYTVSPQGISYELDITIHSGPDGESFRPRPAPARIPGRGHAWYRGDGHLHTIHSDGQRTLPELVADARQAGLDFVVSTEHNTSSAHLRWGHHATDDLLILNGEEVTTRTGHWPAWHLPAGKWIDWRHRADNPDDLRRFVDEVRGAGGLVVAAHPFSPCVGCSWEFGMERVDLVEVWNGPWTLDDEATVIAWDSLLRAGRWVPAVGNSDSHSRADRVGLPHNVVWSRGLSGDQLMAGFAQGRNWIAESAEVRLDFTATTGIRTVGIGQRLETDDPVTFEVRVEGAPDTHIRMLDQTGPQWGGYVHKDGGTASWTTRSRYSRWVRVEVRRNEPTQTTVDTMVALTNPIFLG</sequence>
<dbReference type="InterPro" id="IPR052018">
    <property type="entry name" value="PHP_domain"/>
</dbReference>
<gene>
    <name evidence="1" type="ORF">EV192_10175</name>
</gene>
<dbReference type="EMBL" id="SLWS01000001">
    <property type="protein sequence ID" value="TCO64309.1"/>
    <property type="molecule type" value="Genomic_DNA"/>
</dbReference>
<dbReference type="NCBIfam" id="NF038032">
    <property type="entry name" value="CehA_McbA_metalo"/>
    <property type="match status" value="1"/>
</dbReference>
<dbReference type="Gene3D" id="3.20.20.140">
    <property type="entry name" value="Metal-dependent hydrolases"/>
    <property type="match status" value="1"/>
</dbReference>
<reference evidence="1 2" key="1">
    <citation type="submission" date="2019-03" db="EMBL/GenBank/DDBJ databases">
        <title>Genomic Encyclopedia of Type Strains, Phase IV (KMG-IV): sequencing the most valuable type-strain genomes for metagenomic binning, comparative biology and taxonomic classification.</title>
        <authorList>
            <person name="Goeker M."/>
        </authorList>
    </citation>
    <scope>NUCLEOTIDE SEQUENCE [LARGE SCALE GENOMIC DNA]</scope>
    <source>
        <strain evidence="1 2">DSM 45934</strain>
    </source>
</reference>
<proteinExistence type="predicted"/>
<evidence type="ECO:0000313" key="1">
    <source>
        <dbReference type="EMBL" id="TCO64309.1"/>
    </source>
</evidence>
<dbReference type="Proteomes" id="UP000295680">
    <property type="component" value="Unassembled WGS sequence"/>
</dbReference>
<evidence type="ECO:0000313" key="2">
    <source>
        <dbReference type="Proteomes" id="UP000295680"/>
    </source>
</evidence>
<comment type="caution">
    <text evidence="1">The sequence shown here is derived from an EMBL/GenBank/DDBJ whole genome shotgun (WGS) entry which is preliminary data.</text>
</comment>
<organism evidence="1 2">
    <name type="scientific">Actinocrispum wychmicini</name>
    <dbReference type="NCBI Taxonomy" id="1213861"/>
    <lineage>
        <taxon>Bacteria</taxon>
        <taxon>Bacillati</taxon>
        <taxon>Actinomycetota</taxon>
        <taxon>Actinomycetes</taxon>
        <taxon>Pseudonocardiales</taxon>
        <taxon>Pseudonocardiaceae</taxon>
        <taxon>Actinocrispum</taxon>
    </lineage>
</organism>
<dbReference type="OrthoDB" id="9804333at2"/>
<dbReference type="InterPro" id="IPR016195">
    <property type="entry name" value="Pol/histidinol_Pase-like"/>
</dbReference>
<dbReference type="AlphaFoldDB" id="A0A4R2K3H5"/>
<keyword evidence="2" id="KW-1185">Reference proteome</keyword>
<dbReference type="SUPFAM" id="SSF89550">
    <property type="entry name" value="PHP domain-like"/>
    <property type="match status" value="1"/>
</dbReference>